<dbReference type="Pfam" id="PF02931">
    <property type="entry name" value="Neur_chan_LBD"/>
    <property type="match status" value="1"/>
</dbReference>
<evidence type="ECO:0000256" key="1">
    <source>
        <dbReference type="ARBA" id="ARBA00009237"/>
    </source>
</evidence>
<evidence type="ECO:0000256" key="8">
    <source>
        <dbReference type="ARBA" id="ARBA00023136"/>
    </source>
</evidence>
<dbReference type="FunFam" id="2.70.170.10:FF:000016">
    <property type="entry name" value="Nicotinic acetylcholine receptor subunit"/>
    <property type="match status" value="1"/>
</dbReference>
<dbReference type="PROSITE" id="PS00236">
    <property type="entry name" value="NEUROTR_ION_CHANNEL"/>
    <property type="match status" value="1"/>
</dbReference>
<feature type="domain" description="Neurotransmitter-gated ion-channel transmembrane" evidence="17">
    <location>
        <begin position="211"/>
        <end position="409"/>
    </location>
</feature>
<dbReference type="EMBL" id="CACRXK020000069">
    <property type="protein sequence ID" value="CAB3977760.1"/>
    <property type="molecule type" value="Genomic_DNA"/>
</dbReference>
<dbReference type="InterPro" id="IPR006202">
    <property type="entry name" value="Neur_chan_lig-bd"/>
</dbReference>
<name>A0A7D9HD42_PARCT</name>
<dbReference type="InterPro" id="IPR018000">
    <property type="entry name" value="Neurotransmitter_ion_chnl_CS"/>
</dbReference>
<evidence type="ECO:0000256" key="6">
    <source>
        <dbReference type="ARBA" id="ARBA00023018"/>
    </source>
</evidence>
<keyword evidence="11" id="KW-0325">Glycoprotein</keyword>
<evidence type="ECO:0000256" key="13">
    <source>
        <dbReference type="ARBA" id="ARBA00023303"/>
    </source>
</evidence>
<proteinExistence type="inferred from homology"/>
<dbReference type="InterPro" id="IPR002394">
    <property type="entry name" value="Nicotinic_acetylcholine_rcpt"/>
</dbReference>
<evidence type="ECO:0000256" key="3">
    <source>
        <dbReference type="ARBA" id="ARBA00022475"/>
    </source>
</evidence>
<dbReference type="InterPro" id="IPR036719">
    <property type="entry name" value="Neuro-gated_channel_TM_sf"/>
</dbReference>
<keyword evidence="3" id="KW-1003">Cell membrane</keyword>
<dbReference type="AlphaFoldDB" id="A0A7D9HD42"/>
<feature type="transmembrane region" description="Helical" evidence="15">
    <location>
        <begin position="236"/>
        <end position="254"/>
    </location>
</feature>
<feature type="domain" description="Neurotransmitter-gated ion-channel ligand-binding" evidence="16">
    <location>
        <begin position="11"/>
        <end position="204"/>
    </location>
</feature>
<accession>A0A7D9HD42</accession>
<dbReference type="GO" id="GO:0045211">
    <property type="term" value="C:postsynaptic membrane"/>
    <property type="evidence" value="ECO:0007669"/>
    <property type="project" value="InterPro"/>
</dbReference>
<organism evidence="18 19">
    <name type="scientific">Paramuricea clavata</name>
    <name type="common">Red gorgonian</name>
    <name type="synonym">Violescent sea-whip</name>
    <dbReference type="NCBI Taxonomy" id="317549"/>
    <lineage>
        <taxon>Eukaryota</taxon>
        <taxon>Metazoa</taxon>
        <taxon>Cnidaria</taxon>
        <taxon>Anthozoa</taxon>
        <taxon>Octocorallia</taxon>
        <taxon>Malacalcyonacea</taxon>
        <taxon>Plexauridae</taxon>
        <taxon>Paramuricea</taxon>
    </lineage>
</organism>
<reference evidence="18" key="1">
    <citation type="submission" date="2020-04" db="EMBL/GenBank/DDBJ databases">
        <authorList>
            <person name="Alioto T."/>
            <person name="Alioto T."/>
            <person name="Gomez Garrido J."/>
        </authorList>
    </citation>
    <scope>NUCLEOTIDE SEQUENCE</scope>
    <source>
        <strain evidence="18">A484AB</strain>
    </source>
</reference>
<protein>
    <submittedName>
        <fullName evidence="18">Neuronal acetylcholine receptor subunit alpha-10-like</fullName>
    </submittedName>
</protein>
<dbReference type="CDD" id="cd19051">
    <property type="entry name" value="LGIC_TM_cation"/>
    <property type="match status" value="1"/>
</dbReference>
<dbReference type="Pfam" id="PF02932">
    <property type="entry name" value="Neur_chan_memb"/>
    <property type="match status" value="1"/>
</dbReference>
<feature type="transmembrane region" description="Helical" evidence="15">
    <location>
        <begin position="399"/>
        <end position="419"/>
    </location>
</feature>
<dbReference type="PRINTS" id="PR00252">
    <property type="entry name" value="NRIONCHANNEL"/>
</dbReference>
<evidence type="ECO:0000256" key="15">
    <source>
        <dbReference type="RuleBase" id="RU000687"/>
    </source>
</evidence>
<keyword evidence="2 15" id="KW-0813">Transport</keyword>
<evidence type="ECO:0000313" key="19">
    <source>
        <dbReference type="Proteomes" id="UP001152795"/>
    </source>
</evidence>
<dbReference type="OrthoDB" id="5975154at2759"/>
<keyword evidence="12" id="KW-1071">Ligand-gated ion channel</keyword>
<keyword evidence="13 15" id="KW-0407">Ion channel</keyword>
<dbReference type="GO" id="GO:0022848">
    <property type="term" value="F:acetylcholine-gated monoatomic cation-selective channel activity"/>
    <property type="evidence" value="ECO:0007669"/>
    <property type="project" value="InterPro"/>
</dbReference>
<keyword evidence="4 15" id="KW-0812">Transmembrane</keyword>
<evidence type="ECO:0000256" key="7">
    <source>
        <dbReference type="ARBA" id="ARBA00023065"/>
    </source>
</evidence>
<dbReference type="PANTHER" id="PTHR18945">
    <property type="entry name" value="NEUROTRANSMITTER GATED ION CHANNEL"/>
    <property type="match status" value="1"/>
</dbReference>
<dbReference type="GO" id="GO:0004888">
    <property type="term" value="F:transmembrane signaling receptor activity"/>
    <property type="evidence" value="ECO:0007669"/>
    <property type="project" value="InterPro"/>
</dbReference>
<dbReference type="SUPFAM" id="SSF63712">
    <property type="entry name" value="Nicotinic receptor ligand binding domain-like"/>
    <property type="match status" value="1"/>
</dbReference>
<evidence type="ECO:0000256" key="12">
    <source>
        <dbReference type="ARBA" id="ARBA00023286"/>
    </source>
</evidence>
<evidence type="ECO:0000256" key="9">
    <source>
        <dbReference type="ARBA" id="ARBA00023157"/>
    </source>
</evidence>
<dbReference type="InterPro" id="IPR036734">
    <property type="entry name" value="Neur_chan_lig-bd_sf"/>
</dbReference>
<dbReference type="PRINTS" id="PR00254">
    <property type="entry name" value="NICOTINICR"/>
</dbReference>
<dbReference type="Gene3D" id="2.70.170.10">
    <property type="entry name" value="Neurotransmitter-gated ion-channel ligand-binding domain"/>
    <property type="match status" value="1"/>
</dbReference>
<comment type="similarity">
    <text evidence="1">Belongs to the ligand-gated ion channel (TC 1.A.9) family. Acetylcholine receptor (TC 1.A.9.1) subfamily.</text>
</comment>
<keyword evidence="19" id="KW-1185">Reference proteome</keyword>
<feature type="transmembrane region" description="Helical" evidence="15">
    <location>
        <begin position="207"/>
        <end position="229"/>
    </location>
</feature>
<keyword evidence="10 18" id="KW-0675">Receptor</keyword>
<evidence type="ECO:0000256" key="4">
    <source>
        <dbReference type="ARBA" id="ARBA00022692"/>
    </source>
</evidence>
<dbReference type="CDD" id="cd18997">
    <property type="entry name" value="LGIC_ECD_nAChR"/>
    <property type="match status" value="1"/>
</dbReference>
<evidence type="ECO:0000256" key="14">
    <source>
        <dbReference type="ARBA" id="ARBA00034099"/>
    </source>
</evidence>
<gene>
    <name evidence="18" type="ORF">PACLA_8A076761</name>
</gene>
<feature type="transmembrane region" description="Helical" evidence="15">
    <location>
        <begin position="266"/>
        <end position="293"/>
    </location>
</feature>
<evidence type="ECO:0000256" key="11">
    <source>
        <dbReference type="ARBA" id="ARBA00023180"/>
    </source>
</evidence>
<evidence type="ECO:0000313" key="18">
    <source>
        <dbReference type="EMBL" id="CAB3977760.1"/>
    </source>
</evidence>
<comment type="caution">
    <text evidence="18">The sequence shown here is derived from an EMBL/GenBank/DDBJ whole genome shotgun (WGS) entry which is preliminary data.</text>
</comment>
<dbReference type="Proteomes" id="UP001152795">
    <property type="component" value="Unassembled WGS sequence"/>
</dbReference>
<evidence type="ECO:0000256" key="2">
    <source>
        <dbReference type="ARBA" id="ARBA00022448"/>
    </source>
</evidence>
<evidence type="ECO:0000259" key="16">
    <source>
        <dbReference type="Pfam" id="PF02931"/>
    </source>
</evidence>
<sequence length="426" mass="48163">MLLKHAIHPDVLPMVNGPVKVRFGLTLNQIVDVNEKHQILTTSMFVRQSWNNPSLSWNPAEFMNITSINILPSRVWKPDVVLYDSVSSSRSGGYLDVGTTRIIVNSSGHHQWYSPINFESHCKIDVRNFPFDQQACVVKLGSWTYDGTRLDIMPEAPTADLGSFKTSAEWCVMEFPVKKNVLYYECCEEPYVDLTYTLIIERKPLSYVFNLILPCICITVLTVISFCLPPESGERVSLSITIILAMTVFMFIVADKVPPNSDSLPLLGIFYFACMVEETLGLIAVCYTLSLYYTDPQWYKMSPWVRWLIADWAKKLLGIKVDLPRRKSATIQSTHQGVLETVPLAKSAREQGTDVVTIAHQSHMGNKRRSRVSREGPMGQPRDSSADYWRLAAMIADRIMFILFLLAVSVTFIVVLATVSQECKNS</sequence>
<keyword evidence="8 15" id="KW-0472">Membrane</keyword>
<keyword evidence="7 15" id="KW-0406">Ion transport</keyword>
<dbReference type="FunFam" id="1.20.58.390:FF:000043">
    <property type="entry name" value="AcetylCholine Receptor"/>
    <property type="match status" value="1"/>
</dbReference>
<evidence type="ECO:0000256" key="5">
    <source>
        <dbReference type="ARBA" id="ARBA00022989"/>
    </source>
</evidence>
<keyword evidence="6" id="KW-0770">Synapse</keyword>
<comment type="subcellular location">
    <subcellularLocation>
        <location evidence="14">Synaptic cell membrane</location>
        <topology evidence="14">Multi-pass membrane protein</topology>
    </subcellularLocation>
</comment>
<dbReference type="InterPro" id="IPR006201">
    <property type="entry name" value="Neur_channel"/>
</dbReference>
<dbReference type="InterPro" id="IPR038050">
    <property type="entry name" value="Neuro_actylchol_rec"/>
</dbReference>
<dbReference type="SUPFAM" id="SSF90112">
    <property type="entry name" value="Neurotransmitter-gated ion-channel transmembrane pore"/>
    <property type="match status" value="1"/>
</dbReference>
<dbReference type="InterPro" id="IPR006029">
    <property type="entry name" value="Neurotrans-gated_channel_TM"/>
</dbReference>
<dbReference type="Gene3D" id="1.20.58.390">
    <property type="entry name" value="Neurotransmitter-gated ion-channel transmembrane domain"/>
    <property type="match status" value="1"/>
</dbReference>
<evidence type="ECO:0000256" key="10">
    <source>
        <dbReference type="ARBA" id="ARBA00023170"/>
    </source>
</evidence>
<evidence type="ECO:0000259" key="17">
    <source>
        <dbReference type="Pfam" id="PF02932"/>
    </source>
</evidence>
<keyword evidence="5 15" id="KW-1133">Transmembrane helix</keyword>
<keyword evidence="9" id="KW-1015">Disulfide bond</keyword>